<evidence type="ECO:0000256" key="1">
    <source>
        <dbReference type="ARBA" id="ARBA00009481"/>
    </source>
</evidence>
<dbReference type="SUPFAM" id="SSF53756">
    <property type="entry name" value="UDP-Glycosyltransferase/glycogen phosphorylase"/>
    <property type="match status" value="1"/>
</dbReference>
<evidence type="ECO:0000259" key="4">
    <source>
        <dbReference type="Pfam" id="PF00534"/>
    </source>
</evidence>
<evidence type="ECO:0000313" key="5">
    <source>
        <dbReference type="EMBL" id="TWU11971.1"/>
    </source>
</evidence>
<dbReference type="PANTHER" id="PTHR12526">
    <property type="entry name" value="GLYCOSYLTRANSFERASE"/>
    <property type="match status" value="1"/>
</dbReference>
<dbReference type="EMBL" id="SJPP01000001">
    <property type="protein sequence ID" value="TWU11971.1"/>
    <property type="molecule type" value="Genomic_DNA"/>
</dbReference>
<evidence type="ECO:0000256" key="2">
    <source>
        <dbReference type="ARBA" id="ARBA00022676"/>
    </source>
</evidence>
<accession>A0A5C6BKC4</accession>
<gene>
    <name evidence="5" type="ORF">CA54_07870</name>
</gene>
<reference evidence="5 6" key="1">
    <citation type="submission" date="2019-02" db="EMBL/GenBank/DDBJ databases">
        <title>Deep-cultivation of Planctomycetes and their phenomic and genomic characterization uncovers novel biology.</title>
        <authorList>
            <person name="Wiegand S."/>
            <person name="Jogler M."/>
            <person name="Boedeker C."/>
            <person name="Pinto D."/>
            <person name="Vollmers J."/>
            <person name="Rivas-Marin E."/>
            <person name="Kohn T."/>
            <person name="Peeters S.H."/>
            <person name="Heuer A."/>
            <person name="Rast P."/>
            <person name="Oberbeckmann S."/>
            <person name="Bunk B."/>
            <person name="Jeske O."/>
            <person name="Meyerdierks A."/>
            <person name="Storesund J.E."/>
            <person name="Kallscheuer N."/>
            <person name="Luecker S."/>
            <person name="Lage O.M."/>
            <person name="Pohl T."/>
            <person name="Merkel B.J."/>
            <person name="Hornburger P."/>
            <person name="Mueller R.-W."/>
            <person name="Bruemmer F."/>
            <person name="Labrenz M."/>
            <person name="Spormann A.M."/>
            <person name="Op Den Camp H."/>
            <person name="Overmann J."/>
            <person name="Amann R."/>
            <person name="Jetten M.S.M."/>
            <person name="Mascher T."/>
            <person name="Medema M.H."/>
            <person name="Devos D.P."/>
            <person name="Kaster A.-K."/>
            <person name="Ovreas L."/>
            <person name="Rohde M."/>
            <person name="Galperin M.Y."/>
            <person name="Jogler C."/>
        </authorList>
    </citation>
    <scope>NUCLEOTIDE SEQUENCE [LARGE SCALE GENOMIC DNA]</scope>
    <source>
        <strain evidence="5 6">CA54</strain>
    </source>
</reference>
<dbReference type="Proteomes" id="UP000320735">
    <property type="component" value="Unassembled WGS sequence"/>
</dbReference>
<organism evidence="5 6">
    <name type="scientific">Symmachiella macrocystis</name>
    <dbReference type="NCBI Taxonomy" id="2527985"/>
    <lineage>
        <taxon>Bacteria</taxon>
        <taxon>Pseudomonadati</taxon>
        <taxon>Planctomycetota</taxon>
        <taxon>Planctomycetia</taxon>
        <taxon>Planctomycetales</taxon>
        <taxon>Planctomycetaceae</taxon>
        <taxon>Symmachiella</taxon>
    </lineage>
</organism>
<comment type="similarity">
    <text evidence="1">Belongs to the glycosyltransferase group 1 family. Glycosyltransferase 4 subfamily.</text>
</comment>
<evidence type="ECO:0000256" key="3">
    <source>
        <dbReference type="ARBA" id="ARBA00022679"/>
    </source>
</evidence>
<keyword evidence="3 5" id="KW-0808">Transferase</keyword>
<dbReference type="GO" id="GO:0016757">
    <property type="term" value="F:glycosyltransferase activity"/>
    <property type="evidence" value="ECO:0007669"/>
    <property type="project" value="UniProtKB-KW"/>
</dbReference>
<feature type="domain" description="Glycosyl transferase family 1" evidence="4">
    <location>
        <begin position="157"/>
        <end position="284"/>
    </location>
</feature>
<evidence type="ECO:0000313" key="6">
    <source>
        <dbReference type="Proteomes" id="UP000320735"/>
    </source>
</evidence>
<protein>
    <submittedName>
        <fullName evidence="5">Glycosyl transferases group 1</fullName>
    </submittedName>
</protein>
<dbReference type="Gene3D" id="3.40.50.2000">
    <property type="entry name" value="Glycogen Phosphorylase B"/>
    <property type="match status" value="1"/>
</dbReference>
<dbReference type="Pfam" id="PF00534">
    <property type="entry name" value="Glycos_transf_1"/>
    <property type="match status" value="1"/>
</dbReference>
<dbReference type="InterPro" id="IPR001296">
    <property type="entry name" value="Glyco_trans_1"/>
</dbReference>
<keyword evidence="6" id="KW-1185">Reference proteome</keyword>
<proteinExistence type="inferred from homology"/>
<comment type="caution">
    <text evidence="5">The sequence shown here is derived from an EMBL/GenBank/DDBJ whole genome shotgun (WGS) entry which is preliminary data.</text>
</comment>
<sequence length="322" mass="35793">MRMLQVCNVGRIMGGTAACAWTVVRSLPEFQHTVVFLSRVAADTRVVFDDCEIEQWDKVTAARVRSSGADVVLLHNTSARRAEGPLPVATLLYQHSRITPAASDLRVYCSRLLAECCGAEADTVLHQAVPTPIGRERRFDTRALRGRPVVGRLCTPAPRKWPEMLVEFYAELAQRHPEVAWEFVGCPAKLKDPLRTACAGQAQFFEAAWSARERLLHWDALLYHHPTLTESFGRTAAEALRAGCIPIVDRRGGFQEQLVDGCGHLCTSVGEFSNAIATLFDPGEKLRQSRSCRAHGDREFSLQRFREELLGRLRALAVGETA</sequence>
<dbReference type="PANTHER" id="PTHR12526:SF640">
    <property type="entry name" value="COLANIC ACID BIOSYNTHESIS GLYCOSYLTRANSFERASE WCAL-RELATED"/>
    <property type="match status" value="1"/>
</dbReference>
<name>A0A5C6BKC4_9PLAN</name>
<keyword evidence="2" id="KW-0328">Glycosyltransferase</keyword>
<dbReference type="AlphaFoldDB" id="A0A5C6BKC4"/>